<comment type="caution">
    <text evidence="2">The sequence shown here is derived from an EMBL/GenBank/DDBJ whole genome shotgun (WGS) entry which is preliminary data.</text>
</comment>
<name>A0A812KCI0_9DINO</name>
<evidence type="ECO:0000313" key="2">
    <source>
        <dbReference type="EMBL" id="CAE7226513.1"/>
    </source>
</evidence>
<reference evidence="2" key="1">
    <citation type="submission" date="2021-02" db="EMBL/GenBank/DDBJ databases">
        <authorList>
            <person name="Dougan E. K."/>
            <person name="Rhodes N."/>
            <person name="Thang M."/>
            <person name="Chan C."/>
        </authorList>
    </citation>
    <scope>NUCLEOTIDE SEQUENCE</scope>
</reference>
<sequence>AIWTSCLQSVTSWRDADELRVRIHEQWANIYKNWCSVLTLSLEGYGILFAVLAVATPGAKPAYKDLHIWSIVAGLFILVLPSHFSGPWGPRIVTLLVNFFGAIARMDLPKTLTPMVVLGNVMMCFLSADPIFAICSRALCMPLYVLVDWSREPAEADAEQLLLIVTNEVFT</sequence>
<protein>
    <submittedName>
        <fullName evidence="2">Uncharacterized protein</fullName>
    </submittedName>
</protein>
<dbReference type="EMBL" id="CAJNJA010007585">
    <property type="protein sequence ID" value="CAE7226513.1"/>
    <property type="molecule type" value="Genomic_DNA"/>
</dbReference>
<keyword evidence="3" id="KW-1185">Reference proteome</keyword>
<feature type="transmembrane region" description="Helical" evidence="1">
    <location>
        <begin position="66"/>
        <end position="84"/>
    </location>
</feature>
<keyword evidence="1" id="KW-0812">Transmembrane</keyword>
<gene>
    <name evidence="2" type="ORF">SNEC2469_LOCUS3230</name>
</gene>
<dbReference type="Proteomes" id="UP000601435">
    <property type="component" value="Unassembled WGS sequence"/>
</dbReference>
<feature type="non-terminal residue" evidence="2">
    <location>
        <position position="171"/>
    </location>
</feature>
<dbReference type="AlphaFoldDB" id="A0A812KCI0"/>
<organism evidence="2 3">
    <name type="scientific">Symbiodinium necroappetens</name>
    <dbReference type="NCBI Taxonomy" id="1628268"/>
    <lineage>
        <taxon>Eukaryota</taxon>
        <taxon>Sar</taxon>
        <taxon>Alveolata</taxon>
        <taxon>Dinophyceae</taxon>
        <taxon>Suessiales</taxon>
        <taxon>Symbiodiniaceae</taxon>
        <taxon>Symbiodinium</taxon>
    </lineage>
</organism>
<feature type="transmembrane region" description="Helical" evidence="1">
    <location>
        <begin position="31"/>
        <end position="54"/>
    </location>
</feature>
<keyword evidence="1" id="KW-0472">Membrane</keyword>
<evidence type="ECO:0000313" key="3">
    <source>
        <dbReference type="Proteomes" id="UP000601435"/>
    </source>
</evidence>
<feature type="non-terminal residue" evidence="2">
    <location>
        <position position="1"/>
    </location>
</feature>
<accession>A0A812KCI0</accession>
<evidence type="ECO:0000256" key="1">
    <source>
        <dbReference type="SAM" id="Phobius"/>
    </source>
</evidence>
<keyword evidence="1" id="KW-1133">Transmembrane helix</keyword>
<proteinExistence type="predicted"/>
<dbReference type="OrthoDB" id="410038at2759"/>